<organism evidence="1">
    <name type="scientific">Arundo donax</name>
    <name type="common">Giant reed</name>
    <name type="synonym">Donax arundinaceus</name>
    <dbReference type="NCBI Taxonomy" id="35708"/>
    <lineage>
        <taxon>Eukaryota</taxon>
        <taxon>Viridiplantae</taxon>
        <taxon>Streptophyta</taxon>
        <taxon>Embryophyta</taxon>
        <taxon>Tracheophyta</taxon>
        <taxon>Spermatophyta</taxon>
        <taxon>Magnoliopsida</taxon>
        <taxon>Liliopsida</taxon>
        <taxon>Poales</taxon>
        <taxon>Poaceae</taxon>
        <taxon>PACMAD clade</taxon>
        <taxon>Arundinoideae</taxon>
        <taxon>Arundineae</taxon>
        <taxon>Arundo</taxon>
    </lineage>
</organism>
<accession>A0A0A9FU21</accession>
<reference evidence="1" key="2">
    <citation type="journal article" date="2015" name="Data Brief">
        <title>Shoot transcriptome of the giant reed, Arundo donax.</title>
        <authorList>
            <person name="Barrero R.A."/>
            <person name="Guerrero F.D."/>
            <person name="Moolhuijzen P."/>
            <person name="Goolsby J.A."/>
            <person name="Tidwell J."/>
            <person name="Bellgard S.E."/>
            <person name="Bellgard M.I."/>
        </authorList>
    </citation>
    <scope>NUCLEOTIDE SEQUENCE</scope>
    <source>
        <tissue evidence="1">Shoot tissue taken approximately 20 cm above the soil surface</tissue>
    </source>
</reference>
<reference evidence="1" key="1">
    <citation type="submission" date="2014-09" db="EMBL/GenBank/DDBJ databases">
        <authorList>
            <person name="Magalhaes I.L.F."/>
            <person name="Oliveira U."/>
            <person name="Santos F.R."/>
            <person name="Vidigal T.H.D.A."/>
            <person name="Brescovit A.D."/>
            <person name="Santos A.J."/>
        </authorList>
    </citation>
    <scope>NUCLEOTIDE SEQUENCE</scope>
    <source>
        <tissue evidence="1">Shoot tissue taken approximately 20 cm above the soil surface</tissue>
    </source>
</reference>
<name>A0A0A9FU21_ARUDO</name>
<dbReference type="AlphaFoldDB" id="A0A0A9FU21"/>
<sequence length="43" mass="4797">MRRRLQARQGGARRRRGGGRLLGMPLGGLGDWRICVVGFWLCG</sequence>
<proteinExistence type="predicted"/>
<dbReference type="EMBL" id="GBRH01182144">
    <property type="protein sequence ID" value="JAE15752.1"/>
    <property type="molecule type" value="Transcribed_RNA"/>
</dbReference>
<protein>
    <submittedName>
        <fullName evidence="1">Uncharacterized protein</fullName>
    </submittedName>
</protein>
<evidence type="ECO:0000313" key="1">
    <source>
        <dbReference type="EMBL" id="JAE15752.1"/>
    </source>
</evidence>